<sequence length="81" mass="9267">MELPKSTEPVMIEVDRSFVFKIEPAVVEDQLTIRSILLNHIASKKPAPPTCWNPKAKCPDGEDQEELLLTAVRDEPRYMFL</sequence>
<reference evidence="1 2" key="1">
    <citation type="journal article" date="2023" name="Mol. Ecol. Resour.">
        <title>Chromosome-level genome assembly of a triploid poplar Populus alba 'Berolinensis'.</title>
        <authorList>
            <person name="Chen S."/>
            <person name="Yu Y."/>
            <person name="Wang X."/>
            <person name="Wang S."/>
            <person name="Zhang T."/>
            <person name="Zhou Y."/>
            <person name="He R."/>
            <person name="Meng N."/>
            <person name="Wang Y."/>
            <person name="Liu W."/>
            <person name="Liu Z."/>
            <person name="Liu J."/>
            <person name="Guo Q."/>
            <person name="Huang H."/>
            <person name="Sederoff R.R."/>
            <person name="Wang G."/>
            <person name="Qu G."/>
            <person name="Chen S."/>
        </authorList>
    </citation>
    <scope>NUCLEOTIDE SEQUENCE [LARGE SCALE GENOMIC DNA]</scope>
    <source>
        <strain evidence="1">SC-2020</strain>
    </source>
</reference>
<comment type="caution">
    <text evidence="1">The sequence shown here is derived from an EMBL/GenBank/DDBJ whole genome shotgun (WGS) entry which is preliminary data.</text>
</comment>
<dbReference type="EMBL" id="JAQIZT010000001">
    <property type="protein sequence ID" value="KAJ7009562.1"/>
    <property type="molecule type" value="Genomic_DNA"/>
</dbReference>
<gene>
    <name evidence="1" type="ORF">NC653_000297</name>
</gene>
<proteinExistence type="predicted"/>
<evidence type="ECO:0000313" key="2">
    <source>
        <dbReference type="Proteomes" id="UP001164929"/>
    </source>
</evidence>
<keyword evidence="2" id="KW-1185">Reference proteome</keyword>
<protein>
    <submittedName>
        <fullName evidence="1">Uncharacterized protein</fullName>
    </submittedName>
</protein>
<organism evidence="1 2">
    <name type="scientific">Populus alba x Populus x berolinensis</name>
    <dbReference type="NCBI Taxonomy" id="444605"/>
    <lineage>
        <taxon>Eukaryota</taxon>
        <taxon>Viridiplantae</taxon>
        <taxon>Streptophyta</taxon>
        <taxon>Embryophyta</taxon>
        <taxon>Tracheophyta</taxon>
        <taxon>Spermatophyta</taxon>
        <taxon>Magnoliopsida</taxon>
        <taxon>eudicotyledons</taxon>
        <taxon>Gunneridae</taxon>
        <taxon>Pentapetalae</taxon>
        <taxon>rosids</taxon>
        <taxon>fabids</taxon>
        <taxon>Malpighiales</taxon>
        <taxon>Salicaceae</taxon>
        <taxon>Saliceae</taxon>
        <taxon>Populus</taxon>
    </lineage>
</organism>
<name>A0AAD6WEN9_9ROSI</name>
<evidence type="ECO:0000313" key="1">
    <source>
        <dbReference type="EMBL" id="KAJ7009562.1"/>
    </source>
</evidence>
<accession>A0AAD6WEN9</accession>
<dbReference type="AlphaFoldDB" id="A0AAD6WEN9"/>
<dbReference type="Proteomes" id="UP001164929">
    <property type="component" value="Chromosome 1"/>
</dbReference>